<name>A0A1N7FMY7_9RHOB</name>
<dbReference type="PROSITE" id="PS51353">
    <property type="entry name" value="ARSC"/>
    <property type="match status" value="1"/>
</dbReference>
<dbReference type="RefSeq" id="WP_076531821.1">
    <property type="nucleotide sequence ID" value="NZ_FOAC01000001.1"/>
</dbReference>
<keyword evidence="2" id="KW-0560">Oxidoreductase</keyword>
<dbReference type="PANTHER" id="PTHR30041:SF4">
    <property type="entry name" value="ARSENATE REDUCTASE"/>
    <property type="match status" value="1"/>
</dbReference>
<dbReference type="SUPFAM" id="SSF52833">
    <property type="entry name" value="Thioredoxin-like"/>
    <property type="match status" value="1"/>
</dbReference>
<dbReference type="OrthoDB" id="9790554at2"/>
<dbReference type="STRING" id="573024.SAMN05216208_0938"/>
<comment type="similarity">
    <text evidence="1 3">Belongs to the ArsC family.</text>
</comment>
<dbReference type="Pfam" id="PF03960">
    <property type="entry name" value="ArsC"/>
    <property type="match status" value="1"/>
</dbReference>
<dbReference type="InterPro" id="IPR006660">
    <property type="entry name" value="Arsenate_reductase-like"/>
</dbReference>
<dbReference type="AlphaFoldDB" id="A0A1N7FMY7"/>
<evidence type="ECO:0000313" key="4">
    <source>
        <dbReference type="EMBL" id="SIS01691.1"/>
    </source>
</evidence>
<sequence length="113" mass="12149">MITLWHNPRCAKSRAAQALLEGQDVTLRLYLKDAPGEAELRAAHALLGGQVIDMMRPNEAAFREAGLTRGSSDDALFAAMAAHPILIERPLALSGNRAVIGRPPEAVLTLLAR</sequence>
<evidence type="ECO:0000256" key="3">
    <source>
        <dbReference type="PROSITE-ProRule" id="PRU01282"/>
    </source>
</evidence>
<protein>
    <submittedName>
        <fullName evidence="4">Arsenate reductase</fullName>
    </submittedName>
</protein>
<dbReference type="EMBL" id="FTNV01000001">
    <property type="protein sequence ID" value="SIS01691.1"/>
    <property type="molecule type" value="Genomic_DNA"/>
</dbReference>
<dbReference type="Proteomes" id="UP000186019">
    <property type="component" value="Unassembled WGS sequence"/>
</dbReference>
<organism evidence="4 5">
    <name type="scientific">Roseovarius nanhaiticus</name>
    <dbReference type="NCBI Taxonomy" id="573024"/>
    <lineage>
        <taxon>Bacteria</taxon>
        <taxon>Pseudomonadati</taxon>
        <taxon>Pseudomonadota</taxon>
        <taxon>Alphaproteobacteria</taxon>
        <taxon>Rhodobacterales</taxon>
        <taxon>Roseobacteraceae</taxon>
        <taxon>Roseovarius</taxon>
    </lineage>
</organism>
<evidence type="ECO:0000313" key="5">
    <source>
        <dbReference type="Proteomes" id="UP000186019"/>
    </source>
</evidence>
<evidence type="ECO:0000256" key="1">
    <source>
        <dbReference type="ARBA" id="ARBA00007198"/>
    </source>
</evidence>
<gene>
    <name evidence="4" type="ORF">SAMN05421666_1198</name>
</gene>
<dbReference type="GO" id="GO:0008794">
    <property type="term" value="F:arsenate reductase (glutaredoxin) activity"/>
    <property type="evidence" value="ECO:0007669"/>
    <property type="project" value="InterPro"/>
</dbReference>
<dbReference type="CDD" id="cd03034">
    <property type="entry name" value="ArsC_ArsC"/>
    <property type="match status" value="1"/>
</dbReference>
<keyword evidence="5" id="KW-1185">Reference proteome</keyword>
<proteinExistence type="inferred from homology"/>
<dbReference type="InterPro" id="IPR006659">
    <property type="entry name" value="Arsenate_reductase"/>
</dbReference>
<dbReference type="Gene3D" id="3.40.30.10">
    <property type="entry name" value="Glutaredoxin"/>
    <property type="match status" value="1"/>
</dbReference>
<evidence type="ECO:0000256" key="2">
    <source>
        <dbReference type="ARBA" id="ARBA00023002"/>
    </source>
</evidence>
<dbReference type="PANTHER" id="PTHR30041">
    <property type="entry name" value="ARSENATE REDUCTASE"/>
    <property type="match status" value="1"/>
</dbReference>
<dbReference type="InterPro" id="IPR036249">
    <property type="entry name" value="Thioredoxin-like_sf"/>
</dbReference>
<accession>A0A1N7FMY7</accession>
<reference evidence="4 5" key="1">
    <citation type="submission" date="2017-01" db="EMBL/GenBank/DDBJ databases">
        <authorList>
            <person name="Mah S.A."/>
            <person name="Swanson W.J."/>
            <person name="Moy G.W."/>
            <person name="Vacquier V.D."/>
        </authorList>
    </citation>
    <scope>NUCLEOTIDE SEQUENCE [LARGE SCALE GENOMIC DNA]</scope>
    <source>
        <strain evidence="4 5">DSM 29590</strain>
    </source>
</reference>